<comment type="caution">
    <text evidence="4">The sequence shown here is derived from an EMBL/GenBank/DDBJ whole genome shotgun (WGS) entry which is preliminary data.</text>
</comment>
<dbReference type="Gene3D" id="3.80.10.10">
    <property type="entry name" value="Ribonuclease Inhibitor"/>
    <property type="match status" value="1"/>
</dbReference>
<keyword evidence="3" id="KW-0472">Membrane</keyword>
<dbReference type="SUPFAM" id="SSF52047">
    <property type="entry name" value="RNI-like"/>
    <property type="match status" value="1"/>
</dbReference>
<keyword evidence="3" id="KW-0812">Transmembrane</keyword>
<dbReference type="AlphaFoldDB" id="K2PF93"/>
<evidence type="ECO:0000313" key="5">
    <source>
        <dbReference type="Proteomes" id="UP000007350"/>
    </source>
</evidence>
<organism evidence="4 5">
    <name type="scientific">Trypanosoma cruzi marinkellei</name>
    <dbReference type="NCBI Taxonomy" id="85056"/>
    <lineage>
        <taxon>Eukaryota</taxon>
        <taxon>Discoba</taxon>
        <taxon>Euglenozoa</taxon>
        <taxon>Kinetoplastea</taxon>
        <taxon>Metakinetoplastina</taxon>
        <taxon>Trypanosomatida</taxon>
        <taxon>Trypanosomatidae</taxon>
        <taxon>Trypanosoma</taxon>
        <taxon>Schizotrypanum</taxon>
    </lineage>
</organism>
<protein>
    <submittedName>
        <fullName evidence="4">Uncharacterized protein</fullName>
    </submittedName>
</protein>
<evidence type="ECO:0000256" key="2">
    <source>
        <dbReference type="SAM" id="MobiDB-lite"/>
    </source>
</evidence>
<feature type="compositionally biased region" description="Acidic residues" evidence="2">
    <location>
        <begin position="530"/>
        <end position="542"/>
    </location>
</feature>
<evidence type="ECO:0000256" key="3">
    <source>
        <dbReference type="SAM" id="Phobius"/>
    </source>
</evidence>
<keyword evidence="1" id="KW-0175">Coiled coil</keyword>
<evidence type="ECO:0000313" key="4">
    <source>
        <dbReference type="EMBL" id="EKF39597.1"/>
    </source>
</evidence>
<dbReference type="Proteomes" id="UP000007350">
    <property type="component" value="Unassembled WGS sequence"/>
</dbReference>
<dbReference type="EMBL" id="AHKC01000688">
    <property type="protein sequence ID" value="EKF39597.1"/>
    <property type="molecule type" value="Genomic_DNA"/>
</dbReference>
<feature type="transmembrane region" description="Helical" evidence="3">
    <location>
        <begin position="75"/>
        <end position="94"/>
    </location>
</feature>
<gene>
    <name evidence="4" type="ORF">MOQ_000171</name>
</gene>
<feature type="coiled-coil region" evidence="1">
    <location>
        <begin position="245"/>
        <end position="272"/>
    </location>
</feature>
<dbReference type="OrthoDB" id="247214at2759"/>
<reference evidence="4 5" key="1">
    <citation type="journal article" date="2012" name="BMC Genomics">
        <title>Comparative genomic analysis of human infective Trypanosoma cruzi lineages with the bat-restricted subspecies T. cruzi marinkellei.</title>
        <authorList>
            <person name="Franzen O."/>
            <person name="Talavera-Lopez C."/>
            <person name="Ochaya S."/>
            <person name="Butler C.E."/>
            <person name="Messenger L.A."/>
            <person name="Lewis M.D."/>
            <person name="Llewellyn M.S."/>
            <person name="Marinkelle C.J."/>
            <person name="Tyler K.M."/>
            <person name="Miles M.A."/>
            <person name="Andersson B."/>
        </authorList>
    </citation>
    <scope>NUCLEOTIDE SEQUENCE [LARGE SCALE GENOMIC DNA]</scope>
    <source>
        <strain evidence="4 5">B7</strain>
    </source>
</reference>
<accession>K2PF93</accession>
<keyword evidence="3" id="KW-1133">Transmembrane helix</keyword>
<feature type="region of interest" description="Disordered" evidence="2">
    <location>
        <begin position="522"/>
        <end position="544"/>
    </location>
</feature>
<feature type="transmembrane region" description="Helical" evidence="3">
    <location>
        <begin position="45"/>
        <end position="68"/>
    </location>
</feature>
<evidence type="ECO:0000256" key="1">
    <source>
        <dbReference type="SAM" id="Coils"/>
    </source>
</evidence>
<dbReference type="InterPro" id="IPR032675">
    <property type="entry name" value="LRR_dom_sf"/>
</dbReference>
<name>K2PF93_TRYCR</name>
<sequence>MLFPSFPFFDIYRHCPCYLVQRLFFYFFFFCKSGLFLQLEEGMGGFPLCSLLLIGFCVIAVILFLLLLYDRATPFNDFFFFSFSCSSPLLLMALRRCLPLALLLRTAASMRGLSTLYCLACEREGCLVNSQFLELCRVLDTSEECPTELDFRGNYLGDAGAAAIVRTVAIMRWVRVVDLRDSGAGVKTVEALVAVADEHPSLRCVDLRGGGNEIFAMSGRRLLAALGRCPKLVVHVNCDDLPATMARKLQAVKQHNEQLQQEEVAAMEAEKRALMPVLDSLQDKGHEEDLFYLATHDRDGNSLYSEDPNLLHLVDSLNTYMEDYLESYQYVGRAAALLAVDLGAAILPCIRATAVAVPPSVATSTGRVYPVDVAATIRAVDALLGGLRANPFLPEELIGTRGPIFEMYLNKLKEKRGEHESLVASRLGLCPSYQEKMLVVEMRLLYNRIVASIVQKSMEDLPSMCHVEEHLRRVRVEVLNRLLEGRERVLPVLMAQVQYFGYNHAKQKMKWAEAYATKKEESPQKSEWMEGSDEEKEEEPDAVADVTPVTPQRGASMCVEAICELRELLQDPYTSLRYAVTRPLFEALPMEIRMFLCDLALRRAASLYAPNIFVLKKEKEKEQPPRPGAEGWSLTTAADDPFDIVRIFERVRSRMDLSEVLCAFEEWYRLRQVECYEITYVSRQELLSRTLRM</sequence>
<keyword evidence="5" id="KW-1185">Reference proteome</keyword>
<proteinExistence type="predicted"/>